<dbReference type="OrthoDB" id="10356114at2759"/>
<keyword evidence="1" id="KW-0472">Membrane</keyword>
<accession>A0A4U8UR39</accession>
<name>A0A4U8UR39_STECR</name>
<dbReference type="EMBL" id="AZBU02000001">
    <property type="protein sequence ID" value="TMS34128.1"/>
    <property type="molecule type" value="Genomic_DNA"/>
</dbReference>
<reference evidence="2 3" key="1">
    <citation type="journal article" date="2015" name="Genome Biol.">
        <title>Comparative genomics of Steinernema reveals deeply conserved gene regulatory networks.</title>
        <authorList>
            <person name="Dillman A.R."/>
            <person name="Macchietto M."/>
            <person name="Porter C.F."/>
            <person name="Rogers A."/>
            <person name="Williams B."/>
            <person name="Antoshechkin I."/>
            <person name="Lee M.M."/>
            <person name="Goodwin Z."/>
            <person name="Lu X."/>
            <person name="Lewis E.E."/>
            <person name="Goodrich-Blair H."/>
            <person name="Stock S.P."/>
            <person name="Adams B.J."/>
            <person name="Sternberg P.W."/>
            <person name="Mortazavi A."/>
        </authorList>
    </citation>
    <scope>NUCLEOTIDE SEQUENCE [LARGE SCALE GENOMIC DNA]</scope>
    <source>
        <strain evidence="2 3">ALL</strain>
    </source>
</reference>
<sequence length="236" mass="26511">MVIKKALLVRKVGSASSSPPSIFDMSIFNSRPWQILMLVLLNGFTMSSLIIIWPERFILAMVFINSMLVCVAIIGILLRVQQLLAGNFGIKVIAIVFLLLQCCDFLDSLTAPKPRNRLYSSSPWYIAWIFTTVLVTILELRIMVGIWCDMCSREEERKKPSLPPSYSVCVIEQGANELPPPTYDEALKLKAATEQLTAMEVIAEAQITPQSSERSSNQVVLRCEALNERTDSRHSM</sequence>
<gene>
    <name evidence="2" type="ORF">L596_001774</name>
</gene>
<feature type="transmembrane region" description="Helical" evidence="1">
    <location>
        <begin position="59"/>
        <end position="80"/>
    </location>
</feature>
<feature type="transmembrane region" description="Helical" evidence="1">
    <location>
        <begin position="35"/>
        <end position="53"/>
    </location>
</feature>
<dbReference type="Proteomes" id="UP000298663">
    <property type="component" value="Unassembled WGS sequence"/>
</dbReference>
<proteinExistence type="predicted"/>
<comment type="caution">
    <text evidence="2">The sequence shown here is derived from an EMBL/GenBank/DDBJ whole genome shotgun (WGS) entry which is preliminary data.</text>
</comment>
<keyword evidence="1" id="KW-1133">Transmembrane helix</keyword>
<keyword evidence="3" id="KW-1185">Reference proteome</keyword>
<dbReference type="AlphaFoldDB" id="A0A4U8UR39"/>
<keyword evidence="1" id="KW-0812">Transmembrane</keyword>
<feature type="transmembrane region" description="Helical" evidence="1">
    <location>
        <begin position="92"/>
        <end position="112"/>
    </location>
</feature>
<evidence type="ECO:0000313" key="3">
    <source>
        <dbReference type="Proteomes" id="UP000298663"/>
    </source>
</evidence>
<evidence type="ECO:0000313" key="2">
    <source>
        <dbReference type="EMBL" id="TMS34128.1"/>
    </source>
</evidence>
<feature type="transmembrane region" description="Helical" evidence="1">
    <location>
        <begin position="124"/>
        <end position="148"/>
    </location>
</feature>
<reference evidence="2 3" key="2">
    <citation type="journal article" date="2019" name="G3 (Bethesda)">
        <title>Hybrid Assembly of the Genome of the Entomopathogenic Nematode Steinernema carpocapsae Identifies the X-Chromosome.</title>
        <authorList>
            <person name="Serra L."/>
            <person name="Macchietto M."/>
            <person name="Macias-Munoz A."/>
            <person name="McGill C.J."/>
            <person name="Rodriguez I.M."/>
            <person name="Rodriguez B."/>
            <person name="Murad R."/>
            <person name="Mortazavi A."/>
        </authorList>
    </citation>
    <scope>NUCLEOTIDE SEQUENCE [LARGE SCALE GENOMIC DNA]</scope>
    <source>
        <strain evidence="2 3">ALL</strain>
    </source>
</reference>
<protein>
    <submittedName>
        <fullName evidence="2">Uncharacterized protein</fullName>
    </submittedName>
</protein>
<organism evidence="2 3">
    <name type="scientific">Steinernema carpocapsae</name>
    <name type="common">Entomopathogenic nematode</name>
    <dbReference type="NCBI Taxonomy" id="34508"/>
    <lineage>
        <taxon>Eukaryota</taxon>
        <taxon>Metazoa</taxon>
        <taxon>Ecdysozoa</taxon>
        <taxon>Nematoda</taxon>
        <taxon>Chromadorea</taxon>
        <taxon>Rhabditida</taxon>
        <taxon>Tylenchina</taxon>
        <taxon>Panagrolaimomorpha</taxon>
        <taxon>Strongyloidoidea</taxon>
        <taxon>Steinernematidae</taxon>
        <taxon>Steinernema</taxon>
    </lineage>
</organism>
<evidence type="ECO:0000256" key="1">
    <source>
        <dbReference type="SAM" id="Phobius"/>
    </source>
</evidence>